<evidence type="ECO:0008006" key="6">
    <source>
        <dbReference type="Google" id="ProtNLM"/>
    </source>
</evidence>
<keyword evidence="5" id="KW-1185">Reference proteome</keyword>
<evidence type="ECO:0000259" key="2">
    <source>
        <dbReference type="Pfam" id="PF03061"/>
    </source>
</evidence>
<reference evidence="4 5" key="1">
    <citation type="journal article" date="2019" name="Sci. Rep.">
        <title>Nanopore sequencing improves the draft genome of the human pathogenic amoeba Naegleria fowleri.</title>
        <authorList>
            <person name="Liechti N."/>
            <person name="Schurch N."/>
            <person name="Bruggmann R."/>
            <person name="Wittwer M."/>
        </authorList>
    </citation>
    <scope>NUCLEOTIDE SEQUENCE [LARGE SCALE GENOMIC DNA]</scope>
    <source>
        <strain evidence="4 5">ATCC 30894</strain>
    </source>
</reference>
<evidence type="ECO:0000256" key="1">
    <source>
        <dbReference type="ARBA" id="ARBA00022801"/>
    </source>
</evidence>
<dbReference type="GO" id="GO:0008757">
    <property type="term" value="F:S-adenosylmethionine-dependent methyltransferase activity"/>
    <property type="evidence" value="ECO:0007669"/>
    <property type="project" value="InterPro"/>
</dbReference>
<dbReference type="OrthoDB" id="66144at2759"/>
<dbReference type="InterPro" id="IPR041698">
    <property type="entry name" value="Methyltransf_25"/>
</dbReference>
<dbReference type="GO" id="GO:0005829">
    <property type="term" value="C:cytosol"/>
    <property type="evidence" value="ECO:0007669"/>
    <property type="project" value="TreeGrafter"/>
</dbReference>
<feature type="domain" description="Thioesterase" evidence="2">
    <location>
        <begin position="90"/>
        <end position="169"/>
    </location>
</feature>
<dbReference type="InterPro" id="IPR006683">
    <property type="entry name" value="Thioestr_dom"/>
</dbReference>
<dbReference type="GO" id="GO:0061522">
    <property type="term" value="F:1,4-dihydroxy-2-naphthoyl-CoA thioesterase activity"/>
    <property type="evidence" value="ECO:0007669"/>
    <property type="project" value="TreeGrafter"/>
</dbReference>
<sequence>MKNNVSSLQSFSLGLKHFSNTITGRREVGSDFEMQDVKAKQIIEKKIKFGLNKHLGVRVSRVKLSNMENDRENSFIEMTMPITEIHMNAMGLVHGGSIITMCDTAIGTGAYFYANKFLDGAGMVVLDSFTQFTRHANINDVLRVVAKPRHLGRKTQTWEATIYLGDPKENIKVAHTVSTVLNIPNEDGDLLSEKLKKLGKNFNINTMSKEEIAARFDKYSEQWEFLTKISEYQKNVIAWVAKQANTLKQQISCNNTSNKFKVLDLATGSGLVGKALYNVLGESSNIELTGLDISQGMISKAEQLGIYRNLFVHDLDKKISQFQDNSFDLITCFGVTEMLHNLETVLLPEIKRLLKKSSRSQCWISFQYNDGKQAAAHQGMKTFKEDEIVELLKKNNMKVIQLEILKNAYLLPDPSGSVKPVPFCMVTCCLDE</sequence>
<comment type="caution">
    <text evidence="4">The sequence shown here is derived from an EMBL/GenBank/DDBJ whole genome shotgun (WGS) entry which is preliminary data.</text>
</comment>
<dbReference type="CDD" id="cd02440">
    <property type="entry name" value="AdoMet_MTases"/>
    <property type="match status" value="1"/>
</dbReference>
<dbReference type="Pfam" id="PF03061">
    <property type="entry name" value="4HBT"/>
    <property type="match status" value="1"/>
</dbReference>
<dbReference type="OMA" id="QCWISFQ"/>
<gene>
    <name evidence="4" type="ORF">FDP41_002826</name>
</gene>
<dbReference type="SUPFAM" id="SSF53335">
    <property type="entry name" value="S-adenosyl-L-methionine-dependent methyltransferases"/>
    <property type="match status" value="1"/>
</dbReference>
<dbReference type="PANTHER" id="PTHR43240:SF5">
    <property type="entry name" value="1,4-DIHYDROXY-2-NAPHTHOYL-COA THIOESTERASE 1"/>
    <property type="match status" value="1"/>
</dbReference>
<dbReference type="Proteomes" id="UP000444721">
    <property type="component" value="Unassembled WGS sequence"/>
</dbReference>
<dbReference type="CDD" id="cd03443">
    <property type="entry name" value="PaaI_thioesterase"/>
    <property type="match status" value="1"/>
</dbReference>
<dbReference type="InterPro" id="IPR029069">
    <property type="entry name" value="HotDog_dom_sf"/>
</dbReference>
<dbReference type="SUPFAM" id="SSF54637">
    <property type="entry name" value="Thioesterase/thiol ester dehydrase-isomerase"/>
    <property type="match status" value="1"/>
</dbReference>
<dbReference type="VEuPathDB" id="AmoebaDB:FDP41_002826"/>
<feature type="domain" description="Methyltransferase" evidence="3">
    <location>
        <begin position="262"/>
        <end position="356"/>
    </location>
</feature>
<dbReference type="InterPro" id="IPR003736">
    <property type="entry name" value="PAAI_dom"/>
</dbReference>
<dbReference type="GeneID" id="68110044"/>
<dbReference type="Gene3D" id="3.10.129.10">
    <property type="entry name" value="Hotdog Thioesterase"/>
    <property type="match status" value="1"/>
</dbReference>
<dbReference type="Gene3D" id="3.40.50.150">
    <property type="entry name" value="Vaccinia Virus protein VP39"/>
    <property type="match status" value="1"/>
</dbReference>
<dbReference type="InterPro" id="IPR029063">
    <property type="entry name" value="SAM-dependent_MTases_sf"/>
</dbReference>
<protein>
    <recommendedName>
        <fullName evidence="6">Thioesterase domain-containing protein</fullName>
    </recommendedName>
</protein>
<evidence type="ECO:0000259" key="3">
    <source>
        <dbReference type="Pfam" id="PF13649"/>
    </source>
</evidence>
<dbReference type="Pfam" id="PF13649">
    <property type="entry name" value="Methyltransf_25"/>
    <property type="match status" value="1"/>
</dbReference>
<dbReference type="RefSeq" id="XP_044563024.1">
    <property type="nucleotide sequence ID" value="XM_044706063.1"/>
</dbReference>
<dbReference type="VEuPathDB" id="AmoebaDB:NfTy_056260"/>
<organism evidence="4 5">
    <name type="scientific">Naegleria fowleri</name>
    <name type="common">Brain eating amoeba</name>
    <dbReference type="NCBI Taxonomy" id="5763"/>
    <lineage>
        <taxon>Eukaryota</taxon>
        <taxon>Discoba</taxon>
        <taxon>Heterolobosea</taxon>
        <taxon>Tetramitia</taxon>
        <taxon>Eutetramitia</taxon>
        <taxon>Vahlkampfiidae</taxon>
        <taxon>Naegleria</taxon>
    </lineage>
</organism>
<evidence type="ECO:0000313" key="5">
    <source>
        <dbReference type="Proteomes" id="UP000444721"/>
    </source>
</evidence>
<dbReference type="NCBIfam" id="TIGR00369">
    <property type="entry name" value="unchar_dom_1"/>
    <property type="match status" value="1"/>
</dbReference>
<keyword evidence="1" id="KW-0378">Hydrolase</keyword>
<dbReference type="AlphaFoldDB" id="A0A6A5BV49"/>
<dbReference type="PANTHER" id="PTHR43240">
    <property type="entry name" value="1,4-DIHYDROXY-2-NAPHTHOYL-COA THIOESTERASE 1"/>
    <property type="match status" value="1"/>
</dbReference>
<proteinExistence type="predicted"/>
<dbReference type="VEuPathDB" id="AmoebaDB:NF0126580"/>
<dbReference type="EMBL" id="VFQX01000030">
    <property type="protein sequence ID" value="KAF0978311.1"/>
    <property type="molecule type" value="Genomic_DNA"/>
</dbReference>
<evidence type="ECO:0000313" key="4">
    <source>
        <dbReference type="EMBL" id="KAF0978311.1"/>
    </source>
</evidence>
<accession>A0A6A5BV49</accession>
<name>A0A6A5BV49_NAEFO</name>